<keyword evidence="6" id="KW-0090">Biological rhythms</keyword>
<proteinExistence type="predicted"/>
<feature type="region of interest" description="Disordered" evidence="9">
    <location>
        <begin position="1"/>
        <end position="151"/>
    </location>
</feature>
<feature type="compositionally biased region" description="Low complexity" evidence="9">
    <location>
        <begin position="89"/>
        <end position="143"/>
    </location>
</feature>
<feature type="region of interest" description="Disordered" evidence="9">
    <location>
        <begin position="775"/>
        <end position="812"/>
    </location>
</feature>
<feature type="compositionally biased region" description="Gly residues" evidence="9">
    <location>
        <begin position="993"/>
        <end position="1010"/>
    </location>
</feature>
<evidence type="ECO:0000256" key="7">
    <source>
        <dbReference type="ARBA" id="ARBA00023163"/>
    </source>
</evidence>
<keyword evidence="7" id="KW-0804">Transcription</keyword>
<feature type="compositionally biased region" description="Basic and acidic residues" evidence="9">
    <location>
        <begin position="945"/>
        <end position="954"/>
    </location>
</feature>
<evidence type="ECO:0000256" key="5">
    <source>
        <dbReference type="ARBA" id="ARBA00023015"/>
    </source>
</evidence>
<feature type="compositionally biased region" description="Low complexity" evidence="9">
    <location>
        <begin position="631"/>
        <end position="642"/>
    </location>
</feature>
<dbReference type="Pfam" id="PF23170">
    <property type="entry name" value="bHLH_PER"/>
    <property type="match status" value="1"/>
</dbReference>
<dbReference type="InterPro" id="IPR057310">
    <property type="entry name" value="PER1-3_bHLH"/>
</dbReference>
<dbReference type="GO" id="GO:0043153">
    <property type="term" value="P:entrainment of circadian clock by photoperiod"/>
    <property type="evidence" value="ECO:0007669"/>
    <property type="project" value="TreeGrafter"/>
</dbReference>
<dbReference type="InterPro" id="IPR048814">
    <property type="entry name" value="Per1-3_PAS-A"/>
</dbReference>
<dbReference type="SUPFAM" id="SSF55785">
    <property type="entry name" value="PYP-like sensor domain (PAS domain)"/>
    <property type="match status" value="1"/>
</dbReference>
<feature type="compositionally biased region" description="Low complexity" evidence="9">
    <location>
        <begin position="36"/>
        <end position="47"/>
    </location>
</feature>
<feature type="region of interest" description="Disordered" evidence="9">
    <location>
        <begin position="934"/>
        <end position="969"/>
    </location>
</feature>
<dbReference type="PANTHER" id="PTHR11269:SF13">
    <property type="entry name" value="PERIOD CIRCADIAN PROTEIN HOMOLOG 3"/>
    <property type="match status" value="1"/>
</dbReference>
<protein>
    <submittedName>
        <fullName evidence="11">Period circadian clock 3</fullName>
    </submittedName>
</protein>
<dbReference type="GO" id="GO:0001222">
    <property type="term" value="F:transcription corepressor binding"/>
    <property type="evidence" value="ECO:0007669"/>
    <property type="project" value="TreeGrafter"/>
</dbReference>
<evidence type="ECO:0000256" key="2">
    <source>
        <dbReference type="ARBA" id="ARBA00004496"/>
    </source>
</evidence>
<keyword evidence="5" id="KW-0805">Transcription regulation</keyword>
<dbReference type="Pfam" id="PF12114">
    <property type="entry name" value="Period_C"/>
    <property type="match status" value="1"/>
</dbReference>
<evidence type="ECO:0000256" key="8">
    <source>
        <dbReference type="ARBA" id="ARBA00023242"/>
    </source>
</evidence>
<feature type="compositionally biased region" description="Low complexity" evidence="9">
    <location>
        <begin position="1011"/>
        <end position="1024"/>
    </location>
</feature>
<dbReference type="InterPro" id="IPR001610">
    <property type="entry name" value="PAC"/>
</dbReference>
<dbReference type="SMART" id="SM00086">
    <property type="entry name" value="PAC"/>
    <property type="match status" value="1"/>
</dbReference>
<evidence type="ECO:0000256" key="1">
    <source>
        <dbReference type="ARBA" id="ARBA00004123"/>
    </source>
</evidence>
<feature type="compositionally biased region" description="Polar residues" evidence="9">
    <location>
        <begin position="960"/>
        <end position="969"/>
    </location>
</feature>
<evidence type="ECO:0000313" key="12">
    <source>
        <dbReference type="Proteomes" id="UP000694621"/>
    </source>
</evidence>
<dbReference type="InterPro" id="IPR000014">
    <property type="entry name" value="PAS"/>
</dbReference>
<dbReference type="SMART" id="SM00091">
    <property type="entry name" value="PAS"/>
    <property type="match status" value="2"/>
</dbReference>
<feature type="region of interest" description="Disordered" evidence="9">
    <location>
        <begin position="982"/>
        <end position="1042"/>
    </location>
</feature>
<dbReference type="GO" id="GO:0000976">
    <property type="term" value="F:transcription cis-regulatory region binding"/>
    <property type="evidence" value="ECO:0007669"/>
    <property type="project" value="TreeGrafter"/>
</dbReference>
<dbReference type="Pfam" id="PF21353">
    <property type="entry name" value="Per3-like_PAS-A"/>
    <property type="match status" value="1"/>
</dbReference>
<comment type="subcellular location">
    <subcellularLocation>
        <location evidence="2">Cytoplasm</location>
    </subcellularLocation>
    <subcellularLocation>
        <location evidence="1">Nucleus</location>
    </subcellularLocation>
</comment>
<evidence type="ECO:0000256" key="9">
    <source>
        <dbReference type="SAM" id="MobiDB-lite"/>
    </source>
</evidence>
<name>A0A8B9H062_ASTMX</name>
<sequence>MPSGDGCQDGEEKVSPSPRRGAQVDQTSSEQQPEASGSRSSSSGLPSGEDEEAEEHPGQKGTAETSAVCEESSGEPSGGEQGQDDVEMNSGHDSSSGNDSIGGSRRHSPAASRSPGSTTGSGSTKSMKSATGSSSSSFHSAGSDQEREHAHREMMQTVHEMKKRLPSEKRSRSKASTVEALNYALKCVKQVQGTRMRYNRVLYSFGPKFERFFICLFSSQDTFVIVFSLGTGRVVYASEQASSVLNCKRKFLDSAKFVELLFHQDVNVFYSHTAQPHLPPWNVGPDSAAVLFECAQVKSFFCRIRGGKDRDGEMRYNPFRITPYLLKVQVVSGEEEQPCCLALVERIISGYEAPRIPTDKRIFTTTHSPGCVFLEVDDRAVPLLGYLPQDLIGTSLLTCIHPEDRMLMLAIHRKILKYAGQPPFEHSPIRFRCQNGDYITLDTSWSSFVNPWSRKVAFIIGRHKVRTRPLNEDVFAARSKEELPVMQEDVKELQAMIYKLFLQPVHNNGSSGYGSLGSNGSHEHYISVASSSESNGNLWEDSHREPVTLQQICANVNKVKTGGQQAYLDSQRKLTPIGKLPTGVQGLQRSLEESHRKQPHIPSYQQINCVDSIIRYLESCSGPALKRKSETLSISTSSSSSTSEEHKTPATPLEAVASRDGPTLEAMSVVSSQCSYSSTIVHVPQPESEVTALEDAPMGSEPADPAPAPAPTRPAPSSSATAQEEFHMVGLTKEVLSAHTQKEEQEYVDRFRHRILESPYSSYLQQDIDSMAHSNHKGVCCSKHSKPETNLPKPQASSDSEGSRPGMNPQLCSPPPYYPMTAPPVMNPFMSPVMAVLLPYPNYAVYPQGVPGVQGVVPPPQQFPQPTFMSMVNAPPQAGPSGMPPAPNTLLDSPALSPWEVDDLDAAQPTALFSSSRSSSPLQLNLLQEELPKLTDPQSSTGHPESLHEQHVKGDGAPSESGNQDAQSTSSVMMDLLLHEDARSGTGSNASGSGSGESGGSLGSGSGLGSNGTSTSHTGSSNSSKYFASNDSSDKSQEVQEHANFDKCVENSLWTIIQHTPEPVMMTYQIHPRDQAQVLKEDREKLMRLQPMQPWFTQEQKEELAEVHSWIHRHTVPEEINTATHTLEEAKEDNIKVDWTLCADHKVLPSFKNFKFEETFKVPKLPEK</sequence>
<keyword evidence="8" id="KW-0539">Nucleus</keyword>
<dbReference type="InterPro" id="IPR013655">
    <property type="entry name" value="PAS_fold_3"/>
</dbReference>
<organism evidence="11 12">
    <name type="scientific">Astyanax mexicanus</name>
    <name type="common">Blind cave fish</name>
    <name type="synonym">Astyanax fasciatus mexicanus</name>
    <dbReference type="NCBI Taxonomy" id="7994"/>
    <lineage>
        <taxon>Eukaryota</taxon>
        <taxon>Metazoa</taxon>
        <taxon>Chordata</taxon>
        <taxon>Craniata</taxon>
        <taxon>Vertebrata</taxon>
        <taxon>Euteleostomi</taxon>
        <taxon>Actinopterygii</taxon>
        <taxon>Neopterygii</taxon>
        <taxon>Teleostei</taxon>
        <taxon>Ostariophysi</taxon>
        <taxon>Characiformes</taxon>
        <taxon>Characoidei</taxon>
        <taxon>Acestrorhamphidae</taxon>
        <taxon>Acestrorhamphinae</taxon>
        <taxon>Astyanax</taxon>
    </lineage>
</organism>
<feature type="region of interest" description="Disordered" evidence="9">
    <location>
        <begin position="867"/>
        <end position="896"/>
    </location>
</feature>
<dbReference type="PROSITE" id="PS50112">
    <property type="entry name" value="PAS"/>
    <property type="match status" value="1"/>
</dbReference>
<dbReference type="InterPro" id="IPR022728">
    <property type="entry name" value="Period_circadian-like_C"/>
</dbReference>
<dbReference type="PANTHER" id="PTHR11269">
    <property type="entry name" value="PERIOD CIRCADIAN PROTEIN"/>
    <property type="match status" value="1"/>
</dbReference>
<dbReference type="FunFam" id="3.30.450.20:FF:000013">
    <property type="entry name" value="Period circadian protein homolog 2"/>
    <property type="match status" value="1"/>
</dbReference>
<feature type="compositionally biased region" description="Polar residues" evidence="9">
    <location>
        <begin position="24"/>
        <end position="35"/>
    </location>
</feature>
<evidence type="ECO:0000313" key="11">
    <source>
        <dbReference type="Ensembl" id="ENSAMXP00005005491.1"/>
    </source>
</evidence>
<reference evidence="11" key="1">
    <citation type="submission" date="2025-08" db="UniProtKB">
        <authorList>
            <consortium name="Ensembl"/>
        </authorList>
    </citation>
    <scope>IDENTIFICATION</scope>
</reference>
<keyword evidence="4" id="KW-0677">Repeat</keyword>
<feature type="region of interest" description="Disordered" evidence="9">
    <location>
        <begin position="628"/>
        <end position="659"/>
    </location>
</feature>
<evidence type="ECO:0000256" key="6">
    <source>
        <dbReference type="ARBA" id="ARBA00023108"/>
    </source>
</evidence>
<dbReference type="GO" id="GO:0000122">
    <property type="term" value="P:negative regulation of transcription by RNA polymerase II"/>
    <property type="evidence" value="ECO:0007669"/>
    <property type="project" value="TreeGrafter"/>
</dbReference>
<dbReference type="GO" id="GO:0005737">
    <property type="term" value="C:cytoplasm"/>
    <property type="evidence" value="ECO:0007669"/>
    <property type="project" value="UniProtKB-SubCell"/>
</dbReference>
<dbReference type="InterPro" id="IPR050760">
    <property type="entry name" value="Period_circadian_regulator"/>
</dbReference>
<evidence type="ECO:0000259" key="10">
    <source>
        <dbReference type="PROSITE" id="PS50112"/>
    </source>
</evidence>
<dbReference type="InterPro" id="IPR035965">
    <property type="entry name" value="PAS-like_dom_sf"/>
</dbReference>
<accession>A0A8B9H062</accession>
<dbReference type="Ensembl" id="ENSAMXT00005006268.1">
    <property type="protein sequence ID" value="ENSAMXP00005005491.1"/>
    <property type="gene ID" value="ENSAMXG00005003368.1"/>
</dbReference>
<feature type="region of interest" description="Disordered" evidence="9">
    <location>
        <begin position="689"/>
        <end position="723"/>
    </location>
</feature>
<dbReference type="Gene3D" id="3.30.450.20">
    <property type="entry name" value="PAS domain"/>
    <property type="match status" value="2"/>
</dbReference>
<dbReference type="AlphaFoldDB" id="A0A8B9H062"/>
<keyword evidence="3" id="KW-0963">Cytoplasm</keyword>
<dbReference type="Proteomes" id="UP000694621">
    <property type="component" value="Unplaced"/>
</dbReference>
<evidence type="ECO:0000256" key="3">
    <source>
        <dbReference type="ARBA" id="ARBA00022490"/>
    </source>
</evidence>
<feature type="compositionally biased region" description="Pro residues" evidence="9">
    <location>
        <begin position="704"/>
        <end position="714"/>
    </location>
</feature>
<evidence type="ECO:0000256" key="4">
    <source>
        <dbReference type="ARBA" id="ARBA00022737"/>
    </source>
</evidence>
<dbReference type="Pfam" id="PF08447">
    <property type="entry name" value="PAS_3"/>
    <property type="match status" value="1"/>
</dbReference>
<dbReference type="FunFam" id="3.30.450.20:FF:000004">
    <property type="entry name" value="Period circadian protein homolog 3"/>
    <property type="match status" value="1"/>
</dbReference>
<feature type="domain" description="PAS" evidence="10">
    <location>
        <begin position="373"/>
        <end position="419"/>
    </location>
</feature>
<dbReference type="GO" id="GO:0032922">
    <property type="term" value="P:circadian regulation of gene expression"/>
    <property type="evidence" value="ECO:0007669"/>
    <property type="project" value="TreeGrafter"/>
</dbReference>
<dbReference type="GO" id="GO:0005634">
    <property type="term" value="C:nucleus"/>
    <property type="evidence" value="ECO:0007669"/>
    <property type="project" value="UniProtKB-SubCell"/>
</dbReference>
<feature type="compositionally biased region" description="Basic and acidic residues" evidence="9">
    <location>
        <begin position="1032"/>
        <end position="1042"/>
    </location>
</feature>
<dbReference type="CDD" id="cd00130">
    <property type="entry name" value="PAS"/>
    <property type="match status" value="1"/>
</dbReference>